<organism evidence="2 3">
    <name type="scientific">Nitrosopumilus ureiphilus</name>
    <dbReference type="NCBI Taxonomy" id="1470067"/>
    <lineage>
        <taxon>Archaea</taxon>
        <taxon>Nitrososphaerota</taxon>
        <taxon>Nitrososphaeria</taxon>
        <taxon>Nitrosopumilales</taxon>
        <taxon>Nitrosopumilaceae</taxon>
        <taxon>Nitrosopumilus</taxon>
    </lineage>
</organism>
<evidence type="ECO:0000256" key="1">
    <source>
        <dbReference type="SAM" id="MobiDB-lite"/>
    </source>
</evidence>
<dbReference type="KEGG" id="nue:C5F50_04315"/>
<keyword evidence="3" id="KW-1185">Reference proteome</keyword>
<dbReference type="OrthoDB" id="381888at2157"/>
<sequence>MKAGLVVPQFGSVTKENLLQFVKLAESEQFESLWVYDRMLCPIDPLQPYPGTPDKKTRQDRAILVES</sequence>
<evidence type="ECO:0008006" key="4">
    <source>
        <dbReference type="Google" id="ProtNLM"/>
    </source>
</evidence>
<feature type="compositionally biased region" description="Basic and acidic residues" evidence="1">
    <location>
        <begin position="53"/>
        <end position="67"/>
    </location>
</feature>
<protein>
    <recommendedName>
        <fullName evidence="4">Luciferase-like domain-containing protein</fullName>
    </recommendedName>
</protein>
<feature type="region of interest" description="Disordered" evidence="1">
    <location>
        <begin position="47"/>
        <end position="67"/>
    </location>
</feature>
<dbReference type="RefSeq" id="WP_179372462.1">
    <property type="nucleotide sequence ID" value="NZ_CP026995.1"/>
</dbReference>
<dbReference type="GeneID" id="56067266"/>
<proteinExistence type="predicted"/>
<dbReference type="AlphaFoldDB" id="A0A7D5M3P4"/>
<accession>A0A7D5M3P4</accession>
<gene>
    <name evidence="2" type="ORF">C5F50_04315</name>
</gene>
<name>A0A7D5M3P4_9ARCH</name>
<evidence type="ECO:0000313" key="2">
    <source>
        <dbReference type="EMBL" id="QLH06386.1"/>
    </source>
</evidence>
<evidence type="ECO:0000313" key="3">
    <source>
        <dbReference type="Proteomes" id="UP000509478"/>
    </source>
</evidence>
<dbReference type="Proteomes" id="UP000509478">
    <property type="component" value="Chromosome"/>
</dbReference>
<dbReference type="EMBL" id="CP026995">
    <property type="protein sequence ID" value="QLH06386.1"/>
    <property type="molecule type" value="Genomic_DNA"/>
</dbReference>
<reference evidence="2 3" key="1">
    <citation type="submission" date="2018-02" db="EMBL/GenBank/DDBJ databases">
        <title>Complete genome of Nitrosopumilus ureaphilus PS0.</title>
        <authorList>
            <person name="Qin W."/>
            <person name="Zheng Y."/>
            <person name="Stahl D.A."/>
        </authorList>
    </citation>
    <scope>NUCLEOTIDE SEQUENCE [LARGE SCALE GENOMIC DNA]</scope>
    <source>
        <strain evidence="2 3">PS0</strain>
    </source>
</reference>